<dbReference type="EMBL" id="GGEC01064081">
    <property type="protein sequence ID" value="MBX44565.1"/>
    <property type="molecule type" value="Transcribed_RNA"/>
</dbReference>
<reference evidence="1" key="1">
    <citation type="submission" date="2018-02" db="EMBL/GenBank/DDBJ databases">
        <title>Rhizophora mucronata_Transcriptome.</title>
        <authorList>
            <person name="Meera S.P."/>
            <person name="Sreeshan A."/>
            <person name="Augustine A."/>
        </authorList>
    </citation>
    <scope>NUCLEOTIDE SEQUENCE</scope>
    <source>
        <tissue evidence="1">Leaf</tissue>
    </source>
</reference>
<organism evidence="1">
    <name type="scientific">Rhizophora mucronata</name>
    <name type="common">Asiatic mangrove</name>
    <dbReference type="NCBI Taxonomy" id="61149"/>
    <lineage>
        <taxon>Eukaryota</taxon>
        <taxon>Viridiplantae</taxon>
        <taxon>Streptophyta</taxon>
        <taxon>Embryophyta</taxon>
        <taxon>Tracheophyta</taxon>
        <taxon>Spermatophyta</taxon>
        <taxon>Magnoliopsida</taxon>
        <taxon>eudicotyledons</taxon>
        <taxon>Gunneridae</taxon>
        <taxon>Pentapetalae</taxon>
        <taxon>rosids</taxon>
        <taxon>fabids</taxon>
        <taxon>Malpighiales</taxon>
        <taxon>Rhizophoraceae</taxon>
        <taxon>Rhizophora</taxon>
    </lineage>
</organism>
<name>A0A2P2NQ48_RHIMU</name>
<dbReference type="AlphaFoldDB" id="A0A2P2NQ48"/>
<sequence>MRKMAVCRKMRKEARLNRMLQLKLLKKSAYMNLDWVRRKKLQSRLLILWSTIQTLLLKQSRMLVKKLKSKKVSWELKLQLLRKTLEEKLLKN</sequence>
<accession>A0A2P2NQ48</accession>
<proteinExistence type="predicted"/>
<evidence type="ECO:0000313" key="1">
    <source>
        <dbReference type="EMBL" id="MBX44565.1"/>
    </source>
</evidence>
<protein>
    <submittedName>
        <fullName evidence="1">Uncharacterized protein</fullName>
    </submittedName>
</protein>